<dbReference type="InterPro" id="IPR002401">
    <property type="entry name" value="Cyt_P450_E_grp-I"/>
</dbReference>
<comment type="caution">
    <text evidence="10">The sequence shown here is derived from an EMBL/GenBank/DDBJ whole genome shotgun (WGS) entry which is preliminary data.</text>
</comment>
<accession>A0A9W9KSQ4</accession>
<evidence type="ECO:0000256" key="8">
    <source>
        <dbReference type="ARBA" id="ARBA00023033"/>
    </source>
</evidence>
<comment type="cofactor">
    <cofactor evidence="1 9">
        <name>heme</name>
        <dbReference type="ChEBI" id="CHEBI:30413"/>
    </cofactor>
</comment>
<evidence type="ECO:0000256" key="5">
    <source>
        <dbReference type="ARBA" id="ARBA00022723"/>
    </source>
</evidence>
<evidence type="ECO:0000313" key="10">
    <source>
        <dbReference type="EMBL" id="KAJ5116973.1"/>
    </source>
</evidence>
<gene>
    <name evidence="10" type="ORF">N7456_001321</name>
</gene>
<evidence type="ECO:0000256" key="3">
    <source>
        <dbReference type="ARBA" id="ARBA00010617"/>
    </source>
</evidence>
<evidence type="ECO:0000256" key="9">
    <source>
        <dbReference type="PIRSR" id="PIRSR602401-1"/>
    </source>
</evidence>
<keyword evidence="5 9" id="KW-0479">Metal-binding</keyword>
<organism evidence="10 11">
    <name type="scientific">Penicillium angulare</name>
    <dbReference type="NCBI Taxonomy" id="116970"/>
    <lineage>
        <taxon>Eukaryota</taxon>
        <taxon>Fungi</taxon>
        <taxon>Dikarya</taxon>
        <taxon>Ascomycota</taxon>
        <taxon>Pezizomycotina</taxon>
        <taxon>Eurotiomycetes</taxon>
        <taxon>Eurotiomycetidae</taxon>
        <taxon>Eurotiales</taxon>
        <taxon>Aspergillaceae</taxon>
        <taxon>Penicillium</taxon>
    </lineage>
</organism>
<dbReference type="InterPro" id="IPR036396">
    <property type="entry name" value="Cyt_P450_sf"/>
</dbReference>
<dbReference type="GO" id="GO:0020037">
    <property type="term" value="F:heme binding"/>
    <property type="evidence" value="ECO:0007669"/>
    <property type="project" value="InterPro"/>
</dbReference>
<dbReference type="InterPro" id="IPR050121">
    <property type="entry name" value="Cytochrome_P450_monoxygenase"/>
</dbReference>
<dbReference type="InterPro" id="IPR001128">
    <property type="entry name" value="Cyt_P450"/>
</dbReference>
<dbReference type="PRINTS" id="PR00385">
    <property type="entry name" value="P450"/>
</dbReference>
<dbReference type="SUPFAM" id="SSF48264">
    <property type="entry name" value="Cytochrome P450"/>
    <property type="match status" value="1"/>
</dbReference>
<sequence length="549" mass="63272">MWRAILEYLQGNAGRIALALAFIWISRKLYSMFQVRWLFYNLRKQGLPVPKYSYAAGNLQVLPELLEKVPKDTQQSEAFTLLSYEFPQFDNCFYIDVWPFTEKPMLVINSLDLAIQACQTYPLPKPATLVNFFYPFVGGPNIFTDNGPEWKKARHMFISAFSAIKITQYTSHIVDIAEVYIEKLKAHARQGDTFSLDGMTCDYLMDIIGVFTINDPLNSQTGHNPLADAMKTLLAWHIRDQEMNPLVRYNPVRFWVEWYYSRMMAQYVDDALDKRFEACKHKSDKSPNEPNSLIDLAILDFMNTSPDTPKLDREFKDWVTRQVRTFFFAGHDSTAASIVYSYYLLSKNPEALTKVRTELDKVFGTDISTTGQQIKDHPELVNQLPYTVAVLKEALRLFPPAGALREGMPGVFLQDKNGNKFPTEGFFLYVVHGAIQRNPNYYPDPNAFIPERWLVDPEDPLHPPKHAFRAFEIGLRDCIGQSLAWLDMKITLALTLREFDFQDQYEEWDRQHPHEGPNPNTVSGERAYQVPHGASHPVLGMPVRVTQRQ</sequence>
<keyword evidence="4 9" id="KW-0349">Heme</keyword>
<comment type="similarity">
    <text evidence="3">Belongs to the cytochrome P450 family.</text>
</comment>
<reference evidence="10" key="1">
    <citation type="submission" date="2022-11" db="EMBL/GenBank/DDBJ databases">
        <authorList>
            <person name="Petersen C."/>
        </authorList>
    </citation>
    <scope>NUCLEOTIDE SEQUENCE</scope>
    <source>
        <strain evidence="10">IBT 30069</strain>
    </source>
</reference>
<evidence type="ECO:0000313" key="11">
    <source>
        <dbReference type="Proteomes" id="UP001149165"/>
    </source>
</evidence>
<keyword evidence="7 9" id="KW-0408">Iron</keyword>
<keyword evidence="6" id="KW-0560">Oxidoreductase</keyword>
<reference evidence="10" key="2">
    <citation type="journal article" date="2023" name="IMA Fungus">
        <title>Comparative genomic study of the Penicillium genus elucidates a diverse pangenome and 15 lateral gene transfer events.</title>
        <authorList>
            <person name="Petersen C."/>
            <person name="Sorensen T."/>
            <person name="Nielsen M.R."/>
            <person name="Sondergaard T.E."/>
            <person name="Sorensen J.L."/>
            <person name="Fitzpatrick D.A."/>
            <person name="Frisvad J.C."/>
            <person name="Nielsen K.L."/>
        </authorList>
    </citation>
    <scope>NUCLEOTIDE SEQUENCE</scope>
    <source>
        <strain evidence="10">IBT 30069</strain>
    </source>
</reference>
<dbReference type="CDD" id="cd11051">
    <property type="entry name" value="CYP59-like"/>
    <property type="match status" value="1"/>
</dbReference>
<keyword evidence="11" id="KW-1185">Reference proteome</keyword>
<dbReference type="Proteomes" id="UP001149165">
    <property type="component" value="Unassembled WGS sequence"/>
</dbReference>
<evidence type="ECO:0000256" key="2">
    <source>
        <dbReference type="ARBA" id="ARBA00005179"/>
    </source>
</evidence>
<dbReference type="PANTHER" id="PTHR24305:SF107">
    <property type="entry name" value="P450, PUTATIVE (EUROFUNG)-RELATED"/>
    <property type="match status" value="1"/>
</dbReference>
<protein>
    <recommendedName>
        <fullName evidence="12">Cytochrome P450</fullName>
    </recommendedName>
</protein>
<evidence type="ECO:0000256" key="7">
    <source>
        <dbReference type="ARBA" id="ARBA00023004"/>
    </source>
</evidence>
<evidence type="ECO:0000256" key="6">
    <source>
        <dbReference type="ARBA" id="ARBA00023002"/>
    </source>
</evidence>
<dbReference type="Pfam" id="PF00067">
    <property type="entry name" value="p450"/>
    <property type="match status" value="1"/>
</dbReference>
<comment type="pathway">
    <text evidence="2">Secondary metabolite biosynthesis.</text>
</comment>
<dbReference type="OrthoDB" id="10029320at2759"/>
<keyword evidence="8" id="KW-0503">Monooxygenase</keyword>
<dbReference type="PRINTS" id="PR00463">
    <property type="entry name" value="EP450I"/>
</dbReference>
<evidence type="ECO:0000256" key="1">
    <source>
        <dbReference type="ARBA" id="ARBA00001971"/>
    </source>
</evidence>
<dbReference type="GO" id="GO:0004497">
    <property type="term" value="F:monooxygenase activity"/>
    <property type="evidence" value="ECO:0007669"/>
    <property type="project" value="UniProtKB-KW"/>
</dbReference>
<feature type="binding site" description="axial binding residue" evidence="9">
    <location>
        <position position="478"/>
    </location>
    <ligand>
        <name>heme</name>
        <dbReference type="ChEBI" id="CHEBI:30413"/>
    </ligand>
    <ligandPart>
        <name>Fe</name>
        <dbReference type="ChEBI" id="CHEBI:18248"/>
    </ligandPart>
</feature>
<evidence type="ECO:0000256" key="4">
    <source>
        <dbReference type="ARBA" id="ARBA00022617"/>
    </source>
</evidence>
<name>A0A9W9KSQ4_9EURO</name>
<dbReference type="PANTHER" id="PTHR24305">
    <property type="entry name" value="CYTOCHROME P450"/>
    <property type="match status" value="1"/>
</dbReference>
<dbReference type="GO" id="GO:0043386">
    <property type="term" value="P:mycotoxin biosynthetic process"/>
    <property type="evidence" value="ECO:0007669"/>
    <property type="project" value="UniProtKB-ARBA"/>
</dbReference>
<dbReference type="GO" id="GO:0005506">
    <property type="term" value="F:iron ion binding"/>
    <property type="evidence" value="ECO:0007669"/>
    <property type="project" value="InterPro"/>
</dbReference>
<dbReference type="Gene3D" id="1.10.630.10">
    <property type="entry name" value="Cytochrome P450"/>
    <property type="match status" value="1"/>
</dbReference>
<evidence type="ECO:0008006" key="12">
    <source>
        <dbReference type="Google" id="ProtNLM"/>
    </source>
</evidence>
<dbReference type="AlphaFoldDB" id="A0A9W9KSQ4"/>
<dbReference type="EMBL" id="JAPQKH010000001">
    <property type="protein sequence ID" value="KAJ5116973.1"/>
    <property type="molecule type" value="Genomic_DNA"/>
</dbReference>
<dbReference type="GO" id="GO:0016705">
    <property type="term" value="F:oxidoreductase activity, acting on paired donors, with incorporation or reduction of molecular oxygen"/>
    <property type="evidence" value="ECO:0007669"/>
    <property type="project" value="InterPro"/>
</dbReference>
<proteinExistence type="inferred from homology"/>